<dbReference type="InterPro" id="IPR029058">
    <property type="entry name" value="AB_hydrolase_fold"/>
</dbReference>
<organism evidence="2 3">
    <name type="scientific">Tritrichomonas musculus</name>
    <dbReference type="NCBI Taxonomy" id="1915356"/>
    <lineage>
        <taxon>Eukaryota</taxon>
        <taxon>Metamonada</taxon>
        <taxon>Parabasalia</taxon>
        <taxon>Tritrichomonadida</taxon>
        <taxon>Tritrichomonadidae</taxon>
        <taxon>Tritrichomonas</taxon>
    </lineage>
</organism>
<sequence>MSVIKTEISFPSVSGLAEISALSFKPEDPSKIRAVFQIAHGMAEHKERYEKFATKLAENGFAVYINDHLGHGKSVKSQDELGFFGDKDGWKNFVEDCHKLLVIAKQENPNKPCIFFGHSMGSFVCRAFTFKYYKELVGAVICGTSGPNKGASAGVGVASTTSKFKGDHHRSTFIDNMAFGNYNKKFEGETDYDWLTRDSDEVRKYIEDPLCGFVFTANGYRDLFSLLNYVNSKDWFNNYPKQFPILLISGTDDPVGAYGKGVEKVKKKLEKRGKTDVTMKLYQGGRHEILNDHLLFDQIVSDVLSWSAPLVP</sequence>
<dbReference type="InterPro" id="IPR051044">
    <property type="entry name" value="MAG_DAG_Lipase"/>
</dbReference>
<dbReference type="InterPro" id="IPR022742">
    <property type="entry name" value="Hydrolase_4"/>
</dbReference>
<dbReference type="Proteomes" id="UP001470230">
    <property type="component" value="Unassembled WGS sequence"/>
</dbReference>
<comment type="caution">
    <text evidence="2">The sequence shown here is derived from an EMBL/GenBank/DDBJ whole genome shotgun (WGS) entry which is preliminary data.</text>
</comment>
<evidence type="ECO:0000259" key="1">
    <source>
        <dbReference type="Pfam" id="PF12146"/>
    </source>
</evidence>
<keyword evidence="3" id="KW-1185">Reference proteome</keyword>
<feature type="domain" description="Serine aminopeptidase S33" evidence="1">
    <location>
        <begin position="31"/>
        <end position="292"/>
    </location>
</feature>
<proteinExistence type="predicted"/>
<dbReference type="SUPFAM" id="SSF53474">
    <property type="entry name" value="alpha/beta-Hydrolases"/>
    <property type="match status" value="1"/>
</dbReference>
<evidence type="ECO:0000313" key="2">
    <source>
        <dbReference type="EMBL" id="KAK8875954.1"/>
    </source>
</evidence>
<dbReference type="EMBL" id="JAPFFF010000012">
    <property type="protein sequence ID" value="KAK8875954.1"/>
    <property type="molecule type" value="Genomic_DNA"/>
</dbReference>
<gene>
    <name evidence="2" type="ORF">M9Y10_006134</name>
</gene>
<accession>A0ABR2JDZ2</accession>
<name>A0ABR2JDZ2_9EUKA</name>
<evidence type="ECO:0000313" key="3">
    <source>
        <dbReference type="Proteomes" id="UP001470230"/>
    </source>
</evidence>
<protein>
    <recommendedName>
        <fullName evidence="1">Serine aminopeptidase S33 domain-containing protein</fullName>
    </recommendedName>
</protein>
<dbReference type="Gene3D" id="3.40.50.1820">
    <property type="entry name" value="alpha/beta hydrolase"/>
    <property type="match status" value="1"/>
</dbReference>
<dbReference type="Pfam" id="PF12146">
    <property type="entry name" value="Hydrolase_4"/>
    <property type="match status" value="1"/>
</dbReference>
<dbReference type="PANTHER" id="PTHR11614">
    <property type="entry name" value="PHOSPHOLIPASE-RELATED"/>
    <property type="match status" value="1"/>
</dbReference>
<reference evidence="2 3" key="1">
    <citation type="submission" date="2024-04" db="EMBL/GenBank/DDBJ databases">
        <title>Tritrichomonas musculus Genome.</title>
        <authorList>
            <person name="Alves-Ferreira E."/>
            <person name="Grigg M."/>
            <person name="Lorenzi H."/>
            <person name="Galac M."/>
        </authorList>
    </citation>
    <scope>NUCLEOTIDE SEQUENCE [LARGE SCALE GENOMIC DNA]</scope>
    <source>
        <strain evidence="2 3">EAF2021</strain>
    </source>
</reference>